<accession>A0A132B7T1</accession>
<evidence type="ECO:0000256" key="1">
    <source>
        <dbReference type="ARBA" id="ARBA00023002"/>
    </source>
</evidence>
<evidence type="ECO:0000313" key="3">
    <source>
        <dbReference type="EMBL" id="KUJ08455.1"/>
    </source>
</evidence>
<dbReference type="Pfam" id="PF00248">
    <property type="entry name" value="Aldo_ket_red"/>
    <property type="match status" value="1"/>
</dbReference>
<dbReference type="InterPro" id="IPR023210">
    <property type="entry name" value="NADP_OxRdtase_dom"/>
</dbReference>
<dbReference type="PANTHER" id="PTHR11732">
    <property type="entry name" value="ALDO/KETO REDUCTASE"/>
    <property type="match status" value="1"/>
</dbReference>
<dbReference type="AlphaFoldDB" id="A0A132B7T1"/>
<evidence type="ECO:0000313" key="4">
    <source>
        <dbReference type="Proteomes" id="UP000070700"/>
    </source>
</evidence>
<dbReference type="Proteomes" id="UP000070700">
    <property type="component" value="Unassembled WGS sequence"/>
</dbReference>
<keyword evidence="4" id="KW-1185">Reference proteome</keyword>
<reference evidence="3 4" key="1">
    <citation type="submission" date="2015-10" db="EMBL/GenBank/DDBJ databases">
        <title>Full genome of DAOMC 229536 Phialocephala scopiformis, a fungal endophyte of spruce producing the potent anti-insectan compound rugulosin.</title>
        <authorList>
            <consortium name="DOE Joint Genome Institute"/>
            <person name="Walker A.K."/>
            <person name="Frasz S.L."/>
            <person name="Seifert K.A."/>
            <person name="Miller J.D."/>
            <person name="Mondo S.J."/>
            <person name="Labutti K."/>
            <person name="Lipzen A."/>
            <person name="Dockter R."/>
            <person name="Kennedy M."/>
            <person name="Grigoriev I.V."/>
            <person name="Spatafora J.W."/>
        </authorList>
    </citation>
    <scope>NUCLEOTIDE SEQUENCE [LARGE SCALE GENOMIC DNA]</scope>
    <source>
        <strain evidence="3 4">CBS 120377</strain>
    </source>
</reference>
<gene>
    <name evidence="3" type="ORF">LY89DRAFT_599782</name>
</gene>
<dbReference type="InterPro" id="IPR020471">
    <property type="entry name" value="AKR"/>
</dbReference>
<name>A0A132B7T1_MOLSC</name>
<dbReference type="KEGG" id="psco:LY89DRAFT_599782"/>
<evidence type="ECO:0000259" key="2">
    <source>
        <dbReference type="Pfam" id="PF00248"/>
    </source>
</evidence>
<dbReference type="InParanoid" id="A0A132B7T1"/>
<dbReference type="GO" id="GO:0016491">
    <property type="term" value="F:oxidoreductase activity"/>
    <property type="evidence" value="ECO:0007669"/>
    <property type="project" value="UniProtKB-KW"/>
</dbReference>
<feature type="domain" description="NADP-dependent oxidoreductase" evidence="2">
    <location>
        <begin position="20"/>
        <end position="208"/>
    </location>
</feature>
<dbReference type="GeneID" id="28819844"/>
<keyword evidence="1" id="KW-0560">Oxidoreductase</keyword>
<dbReference type="SUPFAM" id="SSF51430">
    <property type="entry name" value="NAD(P)-linked oxidoreductase"/>
    <property type="match status" value="1"/>
</dbReference>
<organism evidence="3 4">
    <name type="scientific">Mollisia scopiformis</name>
    <name type="common">Conifer needle endophyte fungus</name>
    <name type="synonym">Phialocephala scopiformis</name>
    <dbReference type="NCBI Taxonomy" id="149040"/>
    <lineage>
        <taxon>Eukaryota</taxon>
        <taxon>Fungi</taxon>
        <taxon>Dikarya</taxon>
        <taxon>Ascomycota</taxon>
        <taxon>Pezizomycotina</taxon>
        <taxon>Leotiomycetes</taxon>
        <taxon>Helotiales</taxon>
        <taxon>Mollisiaceae</taxon>
        <taxon>Mollisia</taxon>
    </lineage>
</organism>
<dbReference type="CDD" id="cd19071">
    <property type="entry name" value="AKR_AKR1-5-like"/>
    <property type="match status" value="1"/>
</dbReference>
<dbReference type="RefSeq" id="XP_018062810.1">
    <property type="nucleotide sequence ID" value="XM_018210118.1"/>
</dbReference>
<sequence>MVFRNHPEIQIPKMVYGTAWKKDRSATLVYQALKAGFRAIDTAAQPRHYNEKGVAEGIARAIAEGVVKREDLYIQTKFTAPSGQDPNNLPYSASDPIPQQVETSIASSLSNFTFPNQGEPYIDCLVLHSPFRNMKDTLVAWQTFESFVPTKVRSLGISNTTLPILQSLVSSAAIVPSVCQNRFYPGTEWEVPLRSFCREHGIIFQSFWTLTGNPQLVSCKPVLEMADKLRGKREMGGDDRALALYCLVLGLKGVSILNGTKDEGRMKRDLLTVDAVGGLIEGEWKEMWKRWLNDFKEVIGEK</sequence>
<dbReference type="InterPro" id="IPR036812">
    <property type="entry name" value="NAD(P)_OxRdtase_dom_sf"/>
</dbReference>
<dbReference type="EMBL" id="KQ947435">
    <property type="protein sequence ID" value="KUJ08455.1"/>
    <property type="molecule type" value="Genomic_DNA"/>
</dbReference>
<proteinExistence type="predicted"/>
<protein>
    <submittedName>
        <fullName evidence="3">Aldo/keto reductase</fullName>
    </submittedName>
</protein>
<dbReference type="Gene3D" id="3.20.20.100">
    <property type="entry name" value="NADP-dependent oxidoreductase domain"/>
    <property type="match status" value="1"/>
</dbReference>
<dbReference type="OrthoDB" id="5357513at2759"/>